<dbReference type="Proteomes" id="UP001180020">
    <property type="component" value="Unassembled WGS sequence"/>
</dbReference>
<comment type="caution">
    <text evidence="1">The sequence shown here is derived from an EMBL/GenBank/DDBJ whole genome shotgun (WGS) entry which is preliminary data.</text>
</comment>
<reference evidence="1" key="1">
    <citation type="journal article" date="2023" name="Nat. Commun.">
        <title>Diploid and tetraploid genomes of Acorus and the evolution of monocots.</title>
        <authorList>
            <person name="Ma L."/>
            <person name="Liu K.W."/>
            <person name="Li Z."/>
            <person name="Hsiao Y.Y."/>
            <person name="Qi Y."/>
            <person name="Fu T."/>
            <person name="Tang G.D."/>
            <person name="Zhang D."/>
            <person name="Sun W.H."/>
            <person name="Liu D.K."/>
            <person name="Li Y."/>
            <person name="Chen G.Z."/>
            <person name="Liu X.D."/>
            <person name="Liao X.Y."/>
            <person name="Jiang Y.T."/>
            <person name="Yu X."/>
            <person name="Hao Y."/>
            <person name="Huang J."/>
            <person name="Zhao X.W."/>
            <person name="Ke S."/>
            <person name="Chen Y.Y."/>
            <person name="Wu W.L."/>
            <person name="Hsu J.L."/>
            <person name="Lin Y.F."/>
            <person name="Huang M.D."/>
            <person name="Li C.Y."/>
            <person name="Huang L."/>
            <person name="Wang Z.W."/>
            <person name="Zhao X."/>
            <person name="Zhong W.Y."/>
            <person name="Peng D.H."/>
            <person name="Ahmad S."/>
            <person name="Lan S."/>
            <person name="Zhang J.S."/>
            <person name="Tsai W.C."/>
            <person name="Van de Peer Y."/>
            <person name="Liu Z.J."/>
        </authorList>
    </citation>
    <scope>NUCLEOTIDE SEQUENCE</scope>
    <source>
        <strain evidence="1">CP</strain>
    </source>
</reference>
<name>A0AAV9CT41_ACOCL</name>
<gene>
    <name evidence="1" type="ORF">QJS10_CPB17g00015</name>
</gene>
<keyword evidence="2" id="KW-1185">Reference proteome</keyword>
<evidence type="ECO:0000313" key="1">
    <source>
        <dbReference type="EMBL" id="KAK1291722.1"/>
    </source>
</evidence>
<evidence type="ECO:0000313" key="2">
    <source>
        <dbReference type="Proteomes" id="UP001180020"/>
    </source>
</evidence>
<accession>A0AAV9CT41</accession>
<dbReference type="EMBL" id="JAUJYO010000017">
    <property type="protein sequence ID" value="KAK1291722.1"/>
    <property type="molecule type" value="Genomic_DNA"/>
</dbReference>
<proteinExistence type="predicted"/>
<sequence>MRRVIRPRVVRLRVAMQTCRMPSPTIGGTKCVSSTQSPLLSLLLVSSRGSANSVAGA</sequence>
<organism evidence="1 2">
    <name type="scientific">Acorus calamus</name>
    <name type="common">Sweet flag</name>
    <dbReference type="NCBI Taxonomy" id="4465"/>
    <lineage>
        <taxon>Eukaryota</taxon>
        <taxon>Viridiplantae</taxon>
        <taxon>Streptophyta</taxon>
        <taxon>Embryophyta</taxon>
        <taxon>Tracheophyta</taxon>
        <taxon>Spermatophyta</taxon>
        <taxon>Magnoliopsida</taxon>
        <taxon>Liliopsida</taxon>
        <taxon>Acoraceae</taxon>
        <taxon>Acorus</taxon>
    </lineage>
</organism>
<reference evidence="1" key="2">
    <citation type="submission" date="2023-06" db="EMBL/GenBank/DDBJ databases">
        <authorList>
            <person name="Ma L."/>
            <person name="Liu K.-W."/>
            <person name="Li Z."/>
            <person name="Hsiao Y.-Y."/>
            <person name="Qi Y."/>
            <person name="Fu T."/>
            <person name="Tang G."/>
            <person name="Zhang D."/>
            <person name="Sun W.-H."/>
            <person name="Liu D.-K."/>
            <person name="Li Y."/>
            <person name="Chen G.-Z."/>
            <person name="Liu X.-D."/>
            <person name="Liao X.-Y."/>
            <person name="Jiang Y.-T."/>
            <person name="Yu X."/>
            <person name="Hao Y."/>
            <person name="Huang J."/>
            <person name="Zhao X.-W."/>
            <person name="Ke S."/>
            <person name="Chen Y.-Y."/>
            <person name="Wu W.-L."/>
            <person name="Hsu J.-L."/>
            <person name="Lin Y.-F."/>
            <person name="Huang M.-D."/>
            <person name="Li C.-Y."/>
            <person name="Huang L."/>
            <person name="Wang Z.-W."/>
            <person name="Zhao X."/>
            <person name="Zhong W.-Y."/>
            <person name="Peng D.-H."/>
            <person name="Ahmad S."/>
            <person name="Lan S."/>
            <person name="Zhang J.-S."/>
            <person name="Tsai W.-C."/>
            <person name="Van De Peer Y."/>
            <person name="Liu Z.-J."/>
        </authorList>
    </citation>
    <scope>NUCLEOTIDE SEQUENCE</scope>
    <source>
        <strain evidence="1">CP</strain>
        <tissue evidence="1">Leaves</tissue>
    </source>
</reference>
<dbReference type="AlphaFoldDB" id="A0AAV9CT41"/>
<protein>
    <submittedName>
        <fullName evidence="1">Uncharacterized protein</fullName>
    </submittedName>
</protein>